<evidence type="ECO:0000313" key="1">
    <source>
        <dbReference type="EMBL" id="KAK5986162.1"/>
    </source>
</evidence>
<keyword evidence="2" id="KW-1185">Reference proteome</keyword>
<name>A0AAN8IYF9_TRICO</name>
<accession>A0AAN8IYF9</accession>
<sequence>MRNPGPVHMRPLQKKGIEVTQRVGESAKRESFGYPIFRFKQTESKPLTDLGFGRIQGTCFERNKTYPSAAGRLYSINNLEVKLDGKAPDERKRDTVRLGLALRRAREEKEEKERKRRE</sequence>
<evidence type="ECO:0000313" key="2">
    <source>
        <dbReference type="Proteomes" id="UP001331761"/>
    </source>
</evidence>
<dbReference type="EMBL" id="WIXE01000938">
    <property type="protein sequence ID" value="KAK5986162.1"/>
    <property type="molecule type" value="Genomic_DNA"/>
</dbReference>
<proteinExistence type="predicted"/>
<organism evidence="1 2">
    <name type="scientific">Trichostrongylus colubriformis</name>
    <name type="common">Black scour worm</name>
    <dbReference type="NCBI Taxonomy" id="6319"/>
    <lineage>
        <taxon>Eukaryota</taxon>
        <taxon>Metazoa</taxon>
        <taxon>Ecdysozoa</taxon>
        <taxon>Nematoda</taxon>
        <taxon>Chromadorea</taxon>
        <taxon>Rhabditida</taxon>
        <taxon>Rhabditina</taxon>
        <taxon>Rhabditomorpha</taxon>
        <taxon>Strongyloidea</taxon>
        <taxon>Trichostrongylidae</taxon>
        <taxon>Trichostrongylus</taxon>
    </lineage>
</organism>
<comment type="caution">
    <text evidence="1">The sequence shown here is derived from an EMBL/GenBank/DDBJ whole genome shotgun (WGS) entry which is preliminary data.</text>
</comment>
<gene>
    <name evidence="1" type="ORF">GCK32_000736</name>
</gene>
<dbReference type="AlphaFoldDB" id="A0AAN8IYF9"/>
<reference evidence="1 2" key="1">
    <citation type="submission" date="2019-10" db="EMBL/GenBank/DDBJ databases">
        <title>Assembly and Annotation for the nematode Trichostrongylus colubriformis.</title>
        <authorList>
            <person name="Martin J."/>
        </authorList>
    </citation>
    <scope>NUCLEOTIDE SEQUENCE [LARGE SCALE GENOMIC DNA]</scope>
    <source>
        <strain evidence="1">G859</strain>
        <tissue evidence="1">Whole worm</tissue>
    </source>
</reference>
<dbReference type="Proteomes" id="UP001331761">
    <property type="component" value="Unassembled WGS sequence"/>
</dbReference>
<protein>
    <submittedName>
        <fullName evidence="1">Uncharacterized protein</fullName>
    </submittedName>
</protein>